<dbReference type="Gene3D" id="4.10.400.10">
    <property type="entry name" value="Low-density Lipoprotein Receptor"/>
    <property type="match status" value="1"/>
</dbReference>
<dbReference type="InterPro" id="IPR002172">
    <property type="entry name" value="LDrepeatLR_classA_rpt"/>
</dbReference>
<evidence type="ECO:0000256" key="3">
    <source>
        <dbReference type="SAM" id="SignalP"/>
    </source>
</evidence>
<reference evidence="4" key="1">
    <citation type="journal article" date="2023" name="bioRxiv">
        <title>Scaffold-level genome assemblies of two parasitoid biocontrol wasps reveal the parthenogenesis mechanism and an associated novel virus.</title>
        <authorList>
            <person name="Inwood S."/>
            <person name="Skelly J."/>
            <person name="Guhlin J."/>
            <person name="Harrop T."/>
            <person name="Goldson S."/>
            <person name="Dearden P."/>
        </authorList>
    </citation>
    <scope>NUCLEOTIDE SEQUENCE</scope>
    <source>
        <strain evidence="4">Irish</strain>
        <tissue evidence="4">Whole body</tissue>
    </source>
</reference>
<keyword evidence="1 2" id="KW-1015">Disulfide bond</keyword>
<proteinExistence type="predicted"/>
<protein>
    <submittedName>
        <fullName evidence="4">Uncharacterized protein</fullName>
    </submittedName>
</protein>
<dbReference type="Proteomes" id="UP001168990">
    <property type="component" value="Unassembled WGS sequence"/>
</dbReference>
<feature type="non-terminal residue" evidence="4">
    <location>
        <position position="54"/>
    </location>
</feature>
<feature type="signal peptide" evidence="3">
    <location>
        <begin position="1"/>
        <end position="19"/>
    </location>
</feature>
<keyword evidence="5" id="KW-1185">Reference proteome</keyword>
<accession>A0AA39FK40</accession>
<feature type="disulfide bond" evidence="2">
    <location>
        <begin position="25"/>
        <end position="43"/>
    </location>
</feature>
<dbReference type="CDD" id="cd00112">
    <property type="entry name" value="LDLa"/>
    <property type="match status" value="1"/>
</dbReference>
<evidence type="ECO:0000313" key="5">
    <source>
        <dbReference type="Proteomes" id="UP001168990"/>
    </source>
</evidence>
<dbReference type="InterPro" id="IPR023415">
    <property type="entry name" value="LDLR_class-A_CS"/>
</dbReference>
<dbReference type="SUPFAM" id="SSF57424">
    <property type="entry name" value="LDL receptor-like module"/>
    <property type="match status" value="1"/>
</dbReference>
<gene>
    <name evidence="4" type="ORF">PV328_008837</name>
</gene>
<keyword evidence="3" id="KW-0732">Signal</keyword>
<feature type="disulfide bond" evidence="2">
    <location>
        <begin position="18"/>
        <end position="30"/>
    </location>
</feature>
<feature type="chain" id="PRO_5041275771" evidence="3">
    <location>
        <begin position="20"/>
        <end position="54"/>
    </location>
</feature>
<feature type="non-terminal residue" evidence="4">
    <location>
        <position position="1"/>
    </location>
</feature>
<dbReference type="InterPro" id="IPR036055">
    <property type="entry name" value="LDL_receptor-like_sf"/>
</dbReference>
<dbReference type="Pfam" id="PF00057">
    <property type="entry name" value="Ldl_recept_a"/>
    <property type="match status" value="1"/>
</dbReference>
<evidence type="ECO:0000256" key="2">
    <source>
        <dbReference type="PROSITE-ProRule" id="PRU00124"/>
    </source>
</evidence>
<comment type="caution">
    <text evidence="4">The sequence shown here is derived from an EMBL/GenBank/DDBJ whole genome shotgun (WGS) entry which is preliminary data.</text>
</comment>
<dbReference type="SMART" id="SM00192">
    <property type="entry name" value="LDLa"/>
    <property type="match status" value="1"/>
</dbReference>
<sequence>MRWFIIVVVFTATTVFCCRQSEFQCGNGRCITLNKVCNAVDDCGDGTDEIRACS</sequence>
<dbReference type="PROSITE" id="PS01209">
    <property type="entry name" value="LDLRA_1"/>
    <property type="match status" value="1"/>
</dbReference>
<dbReference type="AlphaFoldDB" id="A0AA39FK40"/>
<name>A0AA39FK40_9HYME</name>
<comment type="caution">
    <text evidence="2">Lacks conserved residue(s) required for the propagation of feature annotation.</text>
</comment>
<evidence type="ECO:0000256" key="1">
    <source>
        <dbReference type="ARBA" id="ARBA00023157"/>
    </source>
</evidence>
<evidence type="ECO:0000313" key="4">
    <source>
        <dbReference type="EMBL" id="KAK0171075.1"/>
    </source>
</evidence>
<organism evidence="4 5">
    <name type="scientific">Microctonus aethiopoides</name>
    <dbReference type="NCBI Taxonomy" id="144406"/>
    <lineage>
        <taxon>Eukaryota</taxon>
        <taxon>Metazoa</taxon>
        <taxon>Ecdysozoa</taxon>
        <taxon>Arthropoda</taxon>
        <taxon>Hexapoda</taxon>
        <taxon>Insecta</taxon>
        <taxon>Pterygota</taxon>
        <taxon>Neoptera</taxon>
        <taxon>Endopterygota</taxon>
        <taxon>Hymenoptera</taxon>
        <taxon>Apocrita</taxon>
        <taxon>Ichneumonoidea</taxon>
        <taxon>Braconidae</taxon>
        <taxon>Euphorinae</taxon>
        <taxon>Microctonus</taxon>
    </lineage>
</organism>
<dbReference type="PROSITE" id="PS50068">
    <property type="entry name" value="LDLRA_2"/>
    <property type="match status" value="1"/>
</dbReference>
<reference evidence="4" key="2">
    <citation type="submission" date="2023-03" db="EMBL/GenBank/DDBJ databases">
        <authorList>
            <person name="Inwood S.N."/>
            <person name="Skelly J.G."/>
            <person name="Guhlin J."/>
            <person name="Harrop T.W.R."/>
            <person name="Goldson S.G."/>
            <person name="Dearden P.K."/>
        </authorList>
    </citation>
    <scope>NUCLEOTIDE SEQUENCE</scope>
    <source>
        <strain evidence="4">Irish</strain>
        <tissue evidence="4">Whole body</tissue>
    </source>
</reference>
<dbReference type="EMBL" id="JAQQBS010000003">
    <property type="protein sequence ID" value="KAK0171075.1"/>
    <property type="molecule type" value="Genomic_DNA"/>
</dbReference>